<keyword evidence="4" id="KW-0238">DNA-binding</keyword>
<dbReference type="Gene3D" id="1.10.10.10">
    <property type="entry name" value="Winged helix-like DNA-binding domain superfamily/Winged helix DNA-binding domain"/>
    <property type="match status" value="1"/>
</dbReference>
<accession>A0A517T9B0</accession>
<comment type="similarity">
    <text evidence="1">Belongs to the sigma-70 factor family. ECF subfamily.</text>
</comment>
<keyword evidence="3" id="KW-0731">Sigma factor</keyword>
<dbReference type="Proteomes" id="UP000319976">
    <property type="component" value="Chromosome"/>
</dbReference>
<dbReference type="Pfam" id="PF08281">
    <property type="entry name" value="Sigma70_r4_2"/>
    <property type="match status" value="1"/>
</dbReference>
<evidence type="ECO:0000256" key="2">
    <source>
        <dbReference type="ARBA" id="ARBA00023015"/>
    </source>
</evidence>
<feature type="domain" description="RNA polymerase sigma-70 region 2" evidence="6">
    <location>
        <begin position="23"/>
        <end position="90"/>
    </location>
</feature>
<dbReference type="PANTHER" id="PTHR43133:SF8">
    <property type="entry name" value="RNA POLYMERASE SIGMA FACTOR HI_1459-RELATED"/>
    <property type="match status" value="1"/>
</dbReference>
<name>A0A517T9B0_9PLAN</name>
<protein>
    <submittedName>
        <fullName evidence="8">ECF RNA polymerase sigma factor SigW</fullName>
    </submittedName>
</protein>
<dbReference type="Pfam" id="PF04542">
    <property type="entry name" value="Sigma70_r2"/>
    <property type="match status" value="1"/>
</dbReference>
<dbReference type="InterPro" id="IPR036388">
    <property type="entry name" value="WH-like_DNA-bd_sf"/>
</dbReference>
<dbReference type="EMBL" id="CP036316">
    <property type="protein sequence ID" value="QDT64953.1"/>
    <property type="molecule type" value="Genomic_DNA"/>
</dbReference>
<reference evidence="8 9" key="1">
    <citation type="submission" date="2019-02" db="EMBL/GenBank/DDBJ databases">
        <title>Deep-cultivation of Planctomycetes and their phenomic and genomic characterization uncovers novel biology.</title>
        <authorList>
            <person name="Wiegand S."/>
            <person name="Jogler M."/>
            <person name="Boedeker C."/>
            <person name="Pinto D."/>
            <person name="Vollmers J."/>
            <person name="Rivas-Marin E."/>
            <person name="Kohn T."/>
            <person name="Peeters S.H."/>
            <person name="Heuer A."/>
            <person name="Rast P."/>
            <person name="Oberbeckmann S."/>
            <person name="Bunk B."/>
            <person name="Jeske O."/>
            <person name="Meyerdierks A."/>
            <person name="Storesund J.E."/>
            <person name="Kallscheuer N."/>
            <person name="Luecker S."/>
            <person name="Lage O.M."/>
            <person name="Pohl T."/>
            <person name="Merkel B.J."/>
            <person name="Hornburger P."/>
            <person name="Mueller R.-W."/>
            <person name="Bruemmer F."/>
            <person name="Labrenz M."/>
            <person name="Spormann A.M."/>
            <person name="Op den Camp H."/>
            <person name="Overmann J."/>
            <person name="Amann R."/>
            <person name="Jetten M.S.M."/>
            <person name="Mascher T."/>
            <person name="Medema M.H."/>
            <person name="Devos D.P."/>
            <person name="Kaster A.-K."/>
            <person name="Ovreas L."/>
            <person name="Rohde M."/>
            <person name="Galperin M.Y."/>
            <person name="Jogler C."/>
        </authorList>
    </citation>
    <scope>NUCLEOTIDE SEQUENCE [LARGE SCALE GENOMIC DNA]</scope>
    <source>
        <strain evidence="8 9">V22</strain>
    </source>
</reference>
<proteinExistence type="inferred from homology"/>
<keyword evidence="5" id="KW-0804">Transcription</keyword>
<dbReference type="AlphaFoldDB" id="A0A517T9B0"/>
<dbReference type="NCBIfam" id="TIGR02937">
    <property type="entry name" value="sigma70-ECF"/>
    <property type="match status" value="1"/>
</dbReference>
<dbReference type="OrthoDB" id="9795666at2"/>
<organism evidence="8 9">
    <name type="scientific">Calycomorphotria hydatis</name>
    <dbReference type="NCBI Taxonomy" id="2528027"/>
    <lineage>
        <taxon>Bacteria</taxon>
        <taxon>Pseudomonadati</taxon>
        <taxon>Planctomycetota</taxon>
        <taxon>Planctomycetia</taxon>
        <taxon>Planctomycetales</taxon>
        <taxon>Planctomycetaceae</taxon>
        <taxon>Calycomorphotria</taxon>
    </lineage>
</organism>
<dbReference type="GO" id="GO:0016987">
    <property type="term" value="F:sigma factor activity"/>
    <property type="evidence" value="ECO:0007669"/>
    <property type="project" value="UniProtKB-KW"/>
</dbReference>
<sequence length="197" mass="22705">MTVSDDELMIQLQSGNRSAFDELVNRYQSPLVGFFMKNGTEVYLAEDLTQETLLRIYDQAWDYLPVGKFRGWLFRIARNLLIDTVRKRSRDVLVRSIRAKPDDDGDLLQQFTGDFLPPELQARHAELKKLVDDFLEELPEDQRLTFTMHHYSGLTLSEVAEALDTSLSTTKSRLRLAREKLQSHLKPMGISDPSQSD</sequence>
<dbReference type="InterPro" id="IPR007627">
    <property type="entry name" value="RNA_pol_sigma70_r2"/>
</dbReference>
<dbReference type="KEGG" id="chya:V22_21990"/>
<keyword evidence="9" id="KW-1185">Reference proteome</keyword>
<dbReference type="CDD" id="cd06171">
    <property type="entry name" value="Sigma70_r4"/>
    <property type="match status" value="1"/>
</dbReference>
<dbReference type="GO" id="GO:0003677">
    <property type="term" value="F:DNA binding"/>
    <property type="evidence" value="ECO:0007669"/>
    <property type="project" value="UniProtKB-KW"/>
</dbReference>
<evidence type="ECO:0000259" key="7">
    <source>
        <dbReference type="Pfam" id="PF08281"/>
    </source>
</evidence>
<dbReference type="InterPro" id="IPR013249">
    <property type="entry name" value="RNA_pol_sigma70_r4_t2"/>
</dbReference>
<dbReference type="RefSeq" id="WP_145262553.1">
    <property type="nucleotide sequence ID" value="NZ_CP036316.1"/>
</dbReference>
<dbReference type="Gene3D" id="1.10.1740.10">
    <property type="match status" value="1"/>
</dbReference>
<dbReference type="InterPro" id="IPR014284">
    <property type="entry name" value="RNA_pol_sigma-70_dom"/>
</dbReference>
<evidence type="ECO:0000259" key="6">
    <source>
        <dbReference type="Pfam" id="PF04542"/>
    </source>
</evidence>
<keyword evidence="2" id="KW-0805">Transcription regulation</keyword>
<evidence type="ECO:0000256" key="4">
    <source>
        <dbReference type="ARBA" id="ARBA00023125"/>
    </source>
</evidence>
<dbReference type="InterPro" id="IPR013324">
    <property type="entry name" value="RNA_pol_sigma_r3/r4-like"/>
</dbReference>
<evidence type="ECO:0000256" key="3">
    <source>
        <dbReference type="ARBA" id="ARBA00023082"/>
    </source>
</evidence>
<gene>
    <name evidence="8" type="primary">sigW_2</name>
    <name evidence="8" type="ORF">V22_21990</name>
</gene>
<dbReference type="InterPro" id="IPR039425">
    <property type="entry name" value="RNA_pol_sigma-70-like"/>
</dbReference>
<evidence type="ECO:0000256" key="1">
    <source>
        <dbReference type="ARBA" id="ARBA00010641"/>
    </source>
</evidence>
<dbReference type="SUPFAM" id="SSF88946">
    <property type="entry name" value="Sigma2 domain of RNA polymerase sigma factors"/>
    <property type="match status" value="1"/>
</dbReference>
<feature type="domain" description="RNA polymerase sigma factor 70 region 4 type 2" evidence="7">
    <location>
        <begin position="130"/>
        <end position="181"/>
    </location>
</feature>
<evidence type="ECO:0000313" key="8">
    <source>
        <dbReference type="EMBL" id="QDT64953.1"/>
    </source>
</evidence>
<dbReference type="InterPro" id="IPR013325">
    <property type="entry name" value="RNA_pol_sigma_r2"/>
</dbReference>
<dbReference type="PANTHER" id="PTHR43133">
    <property type="entry name" value="RNA POLYMERASE ECF-TYPE SIGMA FACTO"/>
    <property type="match status" value="1"/>
</dbReference>
<evidence type="ECO:0000313" key="9">
    <source>
        <dbReference type="Proteomes" id="UP000319976"/>
    </source>
</evidence>
<dbReference type="GO" id="GO:0006352">
    <property type="term" value="P:DNA-templated transcription initiation"/>
    <property type="evidence" value="ECO:0007669"/>
    <property type="project" value="InterPro"/>
</dbReference>
<dbReference type="SUPFAM" id="SSF88659">
    <property type="entry name" value="Sigma3 and sigma4 domains of RNA polymerase sigma factors"/>
    <property type="match status" value="1"/>
</dbReference>
<evidence type="ECO:0000256" key="5">
    <source>
        <dbReference type="ARBA" id="ARBA00023163"/>
    </source>
</evidence>